<feature type="domain" description="Programmed cell death protein 2 C-terminal" evidence="2">
    <location>
        <begin position="294"/>
        <end position="462"/>
    </location>
</feature>
<dbReference type="HOGENOM" id="CLU_031771_2_0_1"/>
<evidence type="ECO:0000313" key="4">
    <source>
        <dbReference type="Proteomes" id="UP000054217"/>
    </source>
</evidence>
<gene>
    <name evidence="3" type="ORF">M404DRAFT_135452</name>
</gene>
<keyword evidence="4" id="KW-1185">Reference proteome</keyword>
<feature type="region of interest" description="Disordered" evidence="1">
    <location>
        <begin position="127"/>
        <end position="221"/>
    </location>
</feature>
<dbReference type="PANTHER" id="PTHR47524:SF1">
    <property type="entry name" value="20S RRNA ACCUMULATION PROTEIN 4"/>
    <property type="match status" value="1"/>
</dbReference>
<feature type="region of interest" description="Disordered" evidence="1">
    <location>
        <begin position="257"/>
        <end position="278"/>
    </location>
</feature>
<dbReference type="FunCoup" id="A0A0C3KDY5">
    <property type="interactions" value="453"/>
</dbReference>
<dbReference type="GO" id="GO:0030490">
    <property type="term" value="P:maturation of SSU-rRNA"/>
    <property type="evidence" value="ECO:0007669"/>
    <property type="project" value="TreeGrafter"/>
</dbReference>
<organism evidence="3 4">
    <name type="scientific">Pisolithus tinctorius Marx 270</name>
    <dbReference type="NCBI Taxonomy" id="870435"/>
    <lineage>
        <taxon>Eukaryota</taxon>
        <taxon>Fungi</taxon>
        <taxon>Dikarya</taxon>
        <taxon>Basidiomycota</taxon>
        <taxon>Agaricomycotina</taxon>
        <taxon>Agaricomycetes</taxon>
        <taxon>Agaricomycetidae</taxon>
        <taxon>Boletales</taxon>
        <taxon>Sclerodermatineae</taxon>
        <taxon>Pisolithaceae</taxon>
        <taxon>Pisolithus</taxon>
    </lineage>
</organism>
<feature type="compositionally biased region" description="Acidic residues" evidence="1">
    <location>
        <begin position="197"/>
        <end position="213"/>
    </location>
</feature>
<reference evidence="4" key="2">
    <citation type="submission" date="2015-01" db="EMBL/GenBank/DDBJ databases">
        <title>Evolutionary Origins and Diversification of the Mycorrhizal Mutualists.</title>
        <authorList>
            <consortium name="DOE Joint Genome Institute"/>
            <consortium name="Mycorrhizal Genomics Consortium"/>
            <person name="Kohler A."/>
            <person name="Kuo A."/>
            <person name="Nagy L.G."/>
            <person name="Floudas D."/>
            <person name="Copeland A."/>
            <person name="Barry K.W."/>
            <person name="Cichocki N."/>
            <person name="Veneault-Fourrey C."/>
            <person name="LaButti K."/>
            <person name="Lindquist E.A."/>
            <person name="Lipzen A."/>
            <person name="Lundell T."/>
            <person name="Morin E."/>
            <person name="Murat C."/>
            <person name="Riley R."/>
            <person name="Ohm R."/>
            <person name="Sun H."/>
            <person name="Tunlid A."/>
            <person name="Henrissat B."/>
            <person name="Grigoriev I.V."/>
            <person name="Hibbett D.S."/>
            <person name="Martin F."/>
        </authorList>
    </citation>
    <scope>NUCLEOTIDE SEQUENCE [LARGE SCALE GENOMIC DNA]</scope>
    <source>
        <strain evidence="4">Marx 270</strain>
    </source>
</reference>
<feature type="compositionally biased region" description="Basic and acidic residues" evidence="1">
    <location>
        <begin position="260"/>
        <end position="278"/>
    </location>
</feature>
<evidence type="ECO:0000256" key="1">
    <source>
        <dbReference type="SAM" id="MobiDB-lite"/>
    </source>
</evidence>
<dbReference type="PANTHER" id="PTHR47524">
    <property type="entry name" value="20S RRNA ACCUMULATION PROTEIN 4"/>
    <property type="match status" value="1"/>
</dbReference>
<dbReference type="InParanoid" id="A0A0C3KDY5"/>
<dbReference type="Pfam" id="PF04194">
    <property type="entry name" value="PDCD2_C"/>
    <property type="match status" value="1"/>
</dbReference>
<dbReference type="OrthoDB" id="443682at2759"/>
<feature type="compositionally biased region" description="Polar residues" evidence="1">
    <location>
        <begin position="149"/>
        <end position="169"/>
    </location>
</feature>
<dbReference type="InterPro" id="IPR007320">
    <property type="entry name" value="PDCD2_C"/>
</dbReference>
<reference evidence="3 4" key="1">
    <citation type="submission" date="2014-04" db="EMBL/GenBank/DDBJ databases">
        <authorList>
            <consortium name="DOE Joint Genome Institute"/>
            <person name="Kuo A."/>
            <person name="Kohler A."/>
            <person name="Costa M.D."/>
            <person name="Nagy L.G."/>
            <person name="Floudas D."/>
            <person name="Copeland A."/>
            <person name="Barry K.W."/>
            <person name="Cichocki N."/>
            <person name="Veneault-Fourrey C."/>
            <person name="LaButti K."/>
            <person name="Lindquist E.A."/>
            <person name="Lipzen A."/>
            <person name="Lundell T."/>
            <person name="Morin E."/>
            <person name="Murat C."/>
            <person name="Sun H."/>
            <person name="Tunlid A."/>
            <person name="Henrissat B."/>
            <person name="Grigoriev I.V."/>
            <person name="Hibbett D.S."/>
            <person name="Martin F."/>
            <person name="Nordberg H.P."/>
            <person name="Cantor M.N."/>
            <person name="Hua S.X."/>
        </authorList>
    </citation>
    <scope>NUCLEOTIDE SEQUENCE [LARGE SCALE GENOMIC DNA]</scope>
    <source>
        <strain evidence="3 4">Marx 270</strain>
    </source>
</reference>
<sequence length="464" mass="51309">MPIRVEDDDWSDSDDEVVAGVETDVLLGVPDGSVESDNDLRDAAVSRIGGLPALLPSREPPFPSSQCNNCSNPMELLVQIWCPFEDSTMDRALYIWGCARASCQRQPRSVRAWRALRYNAEYAAKLEKKKARKDAQRKAAGPAPVNDANPFSVSNPRRVVPTNSSSDKMQTPAAPSPFGLGDQIFGQASNSPFEPSPAEEVDKDDDQSDDESEASSTEDSLITAMASTTIQESPWMAAPSYPATYLSTMTEYIPPVPKTKIPENARMEDSADDDKGGKDGSWGLEAYENTLKVDLVFERFTKRINHAADQCLRYELKGTPLPFASDKVFEALFPAPPQDPLPVTGAAFKVVSPVKRSYNVSSIPHCSVCKSSRVFECQLMPNLINVLRAAAKDKDTDSDRKLTDAERIKAVQDALKSNQTSDRRGMEWGTCMVFSCEKDCCLDEDGKDARECWREEHVLVQWDE</sequence>
<dbReference type="Proteomes" id="UP000054217">
    <property type="component" value="Unassembled WGS sequence"/>
</dbReference>
<accession>A0A0C3KDY5</accession>
<dbReference type="EMBL" id="KN831959">
    <property type="protein sequence ID" value="KIO07817.1"/>
    <property type="molecule type" value="Genomic_DNA"/>
</dbReference>
<evidence type="ECO:0000259" key="2">
    <source>
        <dbReference type="Pfam" id="PF04194"/>
    </source>
</evidence>
<protein>
    <recommendedName>
        <fullName evidence="2">Programmed cell death protein 2 C-terminal domain-containing protein</fullName>
    </recommendedName>
</protein>
<dbReference type="AlphaFoldDB" id="A0A0C3KDY5"/>
<dbReference type="GO" id="GO:0005737">
    <property type="term" value="C:cytoplasm"/>
    <property type="evidence" value="ECO:0007669"/>
    <property type="project" value="InterPro"/>
</dbReference>
<proteinExistence type="predicted"/>
<dbReference type="STRING" id="870435.A0A0C3KDY5"/>
<evidence type="ECO:0000313" key="3">
    <source>
        <dbReference type="EMBL" id="KIO07817.1"/>
    </source>
</evidence>
<name>A0A0C3KDY5_PISTI</name>